<keyword evidence="3" id="KW-1185">Reference proteome</keyword>
<dbReference type="EMBL" id="JAQIZT010000005">
    <property type="protein sequence ID" value="KAJ6999219.1"/>
    <property type="molecule type" value="Genomic_DNA"/>
</dbReference>
<comment type="caution">
    <text evidence="2">The sequence shown here is derived from an EMBL/GenBank/DDBJ whole genome shotgun (WGS) entry which is preliminary data.</text>
</comment>
<feature type="chain" id="PRO_5042130729" evidence="1">
    <location>
        <begin position="20"/>
        <end position="51"/>
    </location>
</feature>
<dbReference type="Proteomes" id="UP001164929">
    <property type="component" value="Chromosome 5"/>
</dbReference>
<name>A0AAD6QYY1_9ROSI</name>
<protein>
    <submittedName>
        <fullName evidence="2">Uncharacterized protein</fullName>
    </submittedName>
</protein>
<evidence type="ECO:0000313" key="2">
    <source>
        <dbReference type="EMBL" id="KAJ6999219.1"/>
    </source>
</evidence>
<organism evidence="2 3">
    <name type="scientific">Populus alba x Populus x berolinensis</name>
    <dbReference type="NCBI Taxonomy" id="444605"/>
    <lineage>
        <taxon>Eukaryota</taxon>
        <taxon>Viridiplantae</taxon>
        <taxon>Streptophyta</taxon>
        <taxon>Embryophyta</taxon>
        <taxon>Tracheophyta</taxon>
        <taxon>Spermatophyta</taxon>
        <taxon>Magnoliopsida</taxon>
        <taxon>eudicotyledons</taxon>
        <taxon>Gunneridae</taxon>
        <taxon>Pentapetalae</taxon>
        <taxon>rosids</taxon>
        <taxon>fabids</taxon>
        <taxon>Malpighiales</taxon>
        <taxon>Salicaceae</taxon>
        <taxon>Saliceae</taxon>
        <taxon>Populus</taxon>
    </lineage>
</organism>
<proteinExistence type="predicted"/>
<sequence>MGFSRLVFLSISCVSLMHAKEGCKKTTIYNFCYTHDFFAIYLIHIFFLAHC</sequence>
<reference evidence="2" key="1">
    <citation type="journal article" date="2023" name="Mol. Ecol. Resour.">
        <title>Chromosome-level genome assembly of a triploid poplar Populus alba 'Berolinensis'.</title>
        <authorList>
            <person name="Chen S."/>
            <person name="Yu Y."/>
            <person name="Wang X."/>
            <person name="Wang S."/>
            <person name="Zhang T."/>
            <person name="Zhou Y."/>
            <person name="He R."/>
            <person name="Meng N."/>
            <person name="Wang Y."/>
            <person name="Liu W."/>
            <person name="Liu Z."/>
            <person name="Liu J."/>
            <person name="Guo Q."/>
            <person name="Huang H."/>
            <person name="Sederoff R.R."/>
            <person name="Wang G."/>
            <person name="Qu G."/>
            <person name="Chen S."/>
        </authorList>
    </citation>
    <scope>NUCLEOTIDE SEQUENCE</scope>
    <source>
        <strain evidence="2">SC-2020</strain>
    </source>
</reference>
<evidence type="ECO:0000256" key="1">
    <source>
        <dbReference type="SAM" id="SignalP"/>
    </source>
</evidence>
<dbReference type="AlphaFoldDB" id="A0AAD6QYY1"/>
<feature type="signal peptide" evidence="1">
    <location>
        <begin position="1"/>
        <end position="19"/>
    </location>
</feature>
<evidence type="ECO:0000313" key="3">
    <source>
        <dbReference type="Proteomes" id="UP001164929"/>
    </source>
</evidence>
<accession>A0AAD6QYY1</accession>
<keyword evidence="1" id="KW-0732">Signal</keyword>
<gene>
    <name evidence="2" type="ORF">NC653_015150</name>
</gene>